<keyword evidence="2" id="KW-1185">Reference proteome</keyword>
<sequence length="126" mass="13911">MTCASFVFRPIRRAGRSGASFLWTNGIPTPGCSKHATPRDLRCCCQASRGDGGDDIDANVRKTGPREQNPDRECGIHTGISLARNVVVDGPYSFIMTTGTVFRKVWQFTIVSCALIPLRRDVCWHP</sequence>
<evidence type="ECO:0000313" key="1">
    <source>
        <dbReference type="EMBL" id="GIY37156.1"/>
    </source>
</evidence>
<gene>
    <name evidence="1" type="ORF">CEXT_727971</name>
</gene>
<organism evidence="1 2">
    <name type="scientific">Caerostris extrusa</name>
    <name type="common">Bark spider</name>
    <name type="synonym">Caerostris bankana</name>
    <dbReference type="NCBI Taxonomy" id="172846"/>
    <lineage>
        <taxon>Eukaryota</taxon>
        <taxon>Metazoa</taxon>
        <taxon>Ecdysozoa</taxon>
        <taxon>Arthropoda</taxon>
        <taxon>Chelicerata</taxon>
        <taxon>Arachnida</taxon>
        <taxon>Araneae</taxon>
        <taxon>Araneomorphae</taxon>
        <taxon>Entelegynae</taxon>
        <taxon>Araneoidea</taxon>
        <taxon>Araneidae</taxon>
        <taxon>Caerostris</taxon>
    </lineage>
</organism>
<accession>A0AAV4SV45</accession>
<name>A0AAV4SV45_CAEEX</name>
<dbReference type="Proteomes" id="UP001054945">
    <property type="component" value="Unassembled WGS sequence"/>
</dbReference>
<comment type="caution">
    <text evidence="1">The sequence shown here is derived from an EMBL/GenBank/DDBJ whole genome shotgun (WGS) entry which is preliminary data.</text>
</comment>
<reference evidence="1 2" key="1">
    <citation type="submission" date="2021-06" db="EMBL/GenBank/DDBJ databases">
        <title>Caerostris extrusa draft genome.</title>
        <authorList>
            <person name="Kono N."/>
            <person name="Arakawa K."/>
        </authorList>
    </citation>
    <scope>NUCLEOTIDE SEQUENCE [LARGE SCALE GENOMIC DNA]</scope>
</reference>
<dbReference type="EMBL" id="BPLR01010130">
    <property type="protein sequence ID" value="GIY37156.1"/>
    <property type="molecule type" value="Genomic_DNA"/>
</dbReference>
<proteinExistence type="predicted"/>
<dbReference type="AlphaFoldDB" id="A0AAV4SV45"/>
<evidence type="ECO:0000313" key="2">
    <source>
        <dbReference type="Proteomes" id="UP001054945"/>
    </source>
</evidence>
<protein>
    <submittedName>
        <fullName evidence="1">Uncharacterized protein</fullName>
    </submittedName>
</protein>